<evidence type="ECO:0000313" key="11">
    <source>
        <dbReference type="Proteomes" id="UP000196573"/>
    </source>
</evidence>
<dbReference type="AlphaFoldDB" id="A0A1X7AMF7"/>
<keyword evidence="11" id="KW-1185">Reference proteome</keyword>
<dbReference type="InterPro" id="IPR050238">
    <property type="entry name" value="DNA_Rep/Repair_Clamp_Loader"/>
</dbReference>
<sequence length="345" mass="38938">MPSKSGSSKSDTSVPENRLVEPMSWQTDNWQQLSRRLAEDQLPHALLLKGQTGVGKRQFALAFAQYVLCQNKQGEKICGQCRNCLLNKAGTHPDLLLIEPEERGKQIKVAQVRHMIEFTEKTPQQGGYRVVVLCPAEGMNTSSANALLKCLEEPGRDTLMLLVSEQVSSLLPTIRSRCQQILFSRPSTDEALQWLAHAIPDQERARTLLQLAAGEPSTALRYDKEGLLDQRDAMKSTLAELTRGQKTPAEIAIKWQNYDAVVVLEWLTLWLQEMIRYSAAQDKQFLATEDMQKMLAYIADRAGQKTLLETHAWLVKQRSLMLSQVNLNKQLLLESVLTRWLGLSV</sequence>
<accession>A0A1X7AMF7</accession>
<evidence type="ECO:0000256" key="4">
    <source>
        <dbReference type="ARBA" id="ARBA00022695"/>
    </source>
</evidence>
<comment type="catalytic activity">
    <reaction evidence="7">
        <text>DNA(n) + a 2'-deoxyribonucleoside 5'-triphosphate = DNA(n+1) + diphosphate</text>
        <dbReference type="Rhea" id="RHEA:22508"/>
        <dbReference type="Rhea" id="RHEA-COMP:17339"/>
        <dbReference type="Rhea" id="RHEA-COMP:17340"/>
        <dbReference type="ChEBI" id="CHEBI:33019"/>
        <dbReference type="ChEBI" id="CHEBI:61560"/>
        <dbReference type="ChEBI" id="CHEBI:173112"/>
        <dbReference type="EC" id="2.7.7.7"/>
    </reaction>
</comment>
<dbReference type="GO" id="GO:0008408">
    <property type="term" value="F:3'-5' exonuclease activity"/>
    <property type="evidence" value="ECO:0007669"/>
    <property type="project" value="InterPro"/>
</dbReference>
<dbReference type="PANTHER" id="PTHR11669:SF8">
    <property type="entry name" value="DNA POLYMERASE III SUBUNIT DELTA"/>
    <property type="match status" value="1"/>
</dbReference>
<dbReference type="Proteomes" id="UP000196573">
    <property type="component" value="Unassembled WGS sequence"/>
</dbReference>
<dbReference type="RefSeq" id="WP_087111460.1">
    <property type="nucleotide sequence ID" value="NZ_CBCSCN010000007.1"/>
</dbReference>
<dbReference type="InterPro" id="IPR004622">
    <property type="entry name" value="DNA_pol_HolB"/>
</dbReference>
<organism evidence="10 11">
    <name type="scientific">Parendozoicomonas haliclonae</name>
    <dbReference type="NCBI Taxonomy" id="1960125"/>
    <lineage>
        <taxon>Bacteria</taxon>
        <taxon>Pseudomonadati</taxon>
        <taxon>Pseudomonadota</taxon>
        <taxon>Gammaproteobacteria</taxon>
        <taxon>Oceanospirillales</taxon>
        <taxon>Endozoicomonadaceae</taxon>
        <taxon>Parendozoicomonas</taxon>
    </lineage>
</organism>
<evidence type="ECO:0000256" key="7">
    <source>
        <dbReference type="ARBA" id="ARBA00049244"/>
    </source>
</evidence>
<evidence type="ECO:0000256" key="3">
    <source>
        <dbReference type="ARBA" id="ARBA00022679"/>
    </source>
</evidence>
<dbReference type="Gene3D" id="3.40.50.300">
    <property type="entry name" value="P-loop containing nucleotide triphosphate hydrolases"/>
    <property type="match status" value="1"/>
</dbReference>
<dbReference type="GO" id="GO:0006261">
    <property type="term" value="P:DNA-templated DNA replication"/>
    <property type="evidence" value="ECO:0007669"/>
    <property type="project" value="TreeGrafter"/>
</dbReference>
<dbReference type="GO" id="GO:0003887">
    <property type="term" value="F:DNA-directed DNA polymerase activity"/>
    <property type="evidence" value="ECO:0007669"/>
    <property type="project" value="UniProtKB-KW"/>
</dbReference>
<name>A0A1X7AMF7_9GAMM</name>
<dbReference type="SUPFAM" id="SSF52540">
    <property type="entry name" value="P-loop containing nucleoside triphosphate hydrolases"/>
    <property type="match status" value="1"/>
</dbReference>
<evidence type="ECO:0000313" key="10">
    <source>
        <dbReference type="EMBL" id="SMA49152.1"/>
    </source>
</evidence>
<evidence type="ECO:0000259" key="9">
    <source>
        <dbReference type="Pfam" id="PF09115"/>
    </source>
</evidence>
<keyword evidence="5" id="KW-0235">DNA replication</keyword>
<dbReference type="PANTHER" id="PTHR11669">
    <property type="entry name" value="REPLICATION FACTOR C / DNA POLYMERASE III GAMMA-TAU SUBUNIT"/>
    <property type="match status" value="1"/>
</dbReference>
<dbReference type="NCBIfam" id="TIGR00678">
    <property type="entry name" value="holB"/>
    <property type="match status" value="1"/>
</dbReference>
<gene>
    <name evidence="10" type="primary">holB</name>
    <name evidence="10" type="ORF">EHSB41UT_03087</name>
</gene>
<evidence type="ECO:0000256" key="5">
    <source>
        <dbReference type="ARBA" id="ARBA00022705"/>
    </source>
</evidence>
<dbReference type="NCBIfam" id="NF004310">
    <property type="entry name" value="PRK05707.1"/>
    <property type="match status" value="1"/>
</dbReference>
<dbReference type="InterPro" id="IPR027417">
    <property type="entry name" value="P-loop_NTPase"/>
</dbReference>
<proteinExistence type="predicted"/>
<dbReference type="EC" id="2.7.7.7" evidence="1"/>
<keyword evidence="4 10" id="KW-0548">Nucleotidyltransferase</keyword>
<evidence type="ECO:0000256" key="1">
    <source>
        <dbReference type="ARBA" id="ARBA00012417"/>
    </source>
</evidence>
<dbReference type="GO" id="GO:0009360">
    <property type="term" value="C:DNA polymerase III complex"/>
    <property type="evidence" value="ECO:0007669"/>
    <property type="project" value="InterPro"/>
</dbReference>
<protein>
    <recommendedName>
        <fullName evidence="2">DNA polymerase III subunit delta'</fullName>
        <ecNumber evidence="1">2.7.7.7</ecNumber>
    </recommendedName>
</protein>
<reference evidence="10 11" key="1">
    <citation type="submission" date="2017-03" db="EMBL/GenBank/DDBJ databases">
        <authorList>
            <person name="Afonso C.L."/>
            <person name="Miller P.J."/>
            <person name="Scott M.A."/>
            <person name="Spackman E."/>
            <person name="Goraichik I."/>
            <person name="Dimitrov K.M."/>
            <person name="Suarez D.L."/>
            <person name="Swayne D.E."/>
        </authorList>
    </citation>
    <scope>NUCLEOTIDE SEQUENCE [LARGE SCALE GENOMIC DNA]</scope>
    <source>
        <strain evidence="10">SB41UT1</strain>
    </source>
</reference>
<keyword evidence="3 10" id="KW-0808">Transferase</keyword>
<feature type="compositionally biased region" description="Low complexity" evidence="8">
    <location>
        <begin position="1"/>
        <end position="13"/>
    </location>
</feature>
<dbReference type="Pfam" id="PF09115">
    <property type="entry name" value="DNApol3-delta_C"/>
    <property type="match status" value="1"/>
</dbReference>
<evidence type="ECO:0000256" key="8">
    <source>
        <dbReference type="SAM" id="MobiDB-lite"/>
    </source>
</evidence>
<dbReference type="Gene3D" id="1.20.272.10">
    <property type="match status" value="1"/>
</dbReference>
<dbReference type="OrthoDB" id="9811073at2"/>
<dbReference type="EMBL" id="FWPT01000007">
    <property type="protein sequence ID" value="SMA49152.1"/>
    <property type="molecule type" value="Genomic_DNA"/>
</dbReference>
<dbReference type="InterPro" id="IPR015199">
    <property type="entry name" value="DNA_pol_III_delta_C"/>
</dbReference>
<keyword evidence="6" id="KW-0239">DNA-directed DNA polymerase</keyword>
<dbReference type="Pfam" id="PF13177">
    <property type="entry name" value="DNA_pol3_delta2"/>
    <property type="match status" value="1"/>
</dbReference>
<evidence type="ECO:0000256" key="6">
    <source>
        <dbReference type="ARBA" id="ARBA00022932"/>
    </source>
</evidence>
<feature type="region of interest" description="Disordered" evidence="8">
    <location>
        <begin position="1"/>
        <end position="21"/>
    </location>
</feature>
<feature type="domain" description="DNA polymerase III delta subunit C-terminal" evidence="9">
    <location>
        <begin position="227"/>
        <end position="340"/>
    </location>
</feature>
<dbReference type="GO" id="GO:0003677">
    <property type="term" value="F:DNA binding"/>
    <property type="evidence" value="ECO:0007669"/>
    <property type="project" value="InterPro"/>
</dbReference>
<evidence type="ECO:0000256" key="2">
    <source>
        <dbReference type="ARBA" id="ARBA00014363"/>
    </source>
</evidence>